<dbReference type="SUPFAM" id="SSF48652">
    <property type="entry name" value="Tetraspanin"/>
    <property type="match status" value="1"/>
</dbReference>
<reference evidence="7" key="2">
    <citation type="journal article" date="2007" name="Science">
        <title>Genome sequence of Aedes aegypti, a major arbovirus vector.</title>
        <authorList>
            <person name="Nene V."/>
            <person name="Wortman J.R."/>
            <person name="Lawson D."/>
            <person name="Haas B."/>
            <person name="Kodira C."/>
            <person name="Tu Z.J."/>
            <person name="Loftus B."/>
            <person name="Xi Z."/>
            <person name="Megy K."/>
            <person name="Grabherr M."/>
            <person name="Ren Q."/>
            <person name="Zdobnov E.M."/>
            <person name="Lobo N.F."/>
            <person name="Campbell K.S."/>
            <person name="Brown S.E."/>
            <person name="Bonaldo M.F."/>
            <person name="Zhu J."/>
            <person name="Sinkins S.P."/>
            <person name="Hogenkamp D.G."/>
            <person name="Amedeo P."/>
            <person name="Arensburger P."/>
            <person name="Atkinson P.W."/>
            <person name="Bidwell S."/>
            <person name="Biedler J."/>
            <person name="Birney E."/>
            <person name="Bruggner R.V."/>
            <person name="Costas J."/>
            <person name="Coy M.R."/>
            <person name="Crabtree J."/>
            <person name="Crawford M."/>
            <person name="Debruyn B."/>
            <person name="Decaprio D."/>
            <person name="Eiglmeier K."/>
            <person name="Eisenstadt E."/>
            <person name="El-Dorry H."/>
            <person name="Gelbart W.M."/>
            <person name="Gomes S.L."/>
            <person name="Hammond M."/>
            <person name="Hannick L.I."/>
            <person name="Hogan J.R."/>
            <person name="Holmes M.H."/>
            <person name="Jaffe D."/>
            <person name="Johnston J.S."/>
            <person name="Kennedy R.C."/>
            <person name="Koo H."/>
            <person name="Kravitz S."/>
            <person name="Kriventseva E.V."/>
            <person name="Kulp D."/>
            <person name="Labutti K."/>
            <person name="Lee E."/>
            <person name="Li S."/>
            <person name="Lovin D.D."/>
            <person name="Mao C."/>
            <person name="Mauceli E."/>
            <person name="Menck C.F."/>
            <person name="Miller J.R."/>
            <person name="Montgomery P."/>
            <person name="Mori A."/>
            <person name="Nascimento A.L."/>
            <person name="Naveira H.F."/>
            <person name="Nusbaum C."/>
            <person name="O'leary S."/>
            <person name="Orvis J."/>
            <person name="Pertea M."/>
            <person name="Quesneville H."/>
            <person name="Reidenbach K.R."/>
            <person name="Rogers Y.H."/>
            <person name="Roth C.W."/>
            <person name="Schneider J.R."/>
            <person name="Schatz M."/>
            <person name="Shumway M."/>
            <person name="Stanke M."/>
            <person name="Stinson E.O."/>
            <person name="Tubio J.M."/>
            <person name="Vanzee J.P."/>
            <person name="Verjovski-Almeida S."/>
            <person name="Werner D."/>
            <person name="White O."/>
            <person name="Wyder S."/>
            <person name="Zeng Q."/>
            <person name="Zhao Q."/>
            <person name="Zhao Y."/>
            <person name="Hill C.A."/>
            <person name="Raikhel A.S."/>
            <person name="Soares M.B."/>
            <person name="Knudson D.L."/>
            <person name="Lee N.H."/>
            <person name="Galagan J."/>
            <person name="Salzberg S.L."/>
            <person name="Paulsen I.T."/>
            <person name="Dimopoulos G."/>
            <person name="Collins F.H."/>
            <person name="Birren B."/>
            <person name="Fraser-Liggett C.M."/>
            <person name="Severson D.W."/>
        </authorList>
    </citation>
    <scope>NUCLEOTIDE SEQUENCE [LARGE SCALE GENOMIC DNA]</scope>
    <source>
        <strain evidence="7">Liverpool</strain>
    </source>
</reference>
<dbReference type="VEuPathDB" id="VectorBase:AAEL003210"/>
<reference evidence="7" key="3">
    <citation type="submission" date="2012-09" db="EMBL/GenBank/DDBJ databases">
        <authorList>
            <consortium name="VectorBase"/>
        </authorList>
    </citation>
    <scope>NUCLEOTIDE SEQUENCE</scope>
    <source>
        <strain evidence="7">Liverpool</strain>
    </source>
</reference>
<protein>
    <recommendedName>
        <fullName evidence="6">Tetraspanin</fullName>
    </recommendedName>
</protein>
<dbReference type="InterPro" id="IPR000301">
    <property type="entry name" value="Tetraspanin_animals"/>
</dbReference>
<feature type="transmembrane region" description="Helical" evidence="6">
    <location>
        <begin position="12"/>
        <end position="36"/>
    </location>
</feature>
<dbReference type="EMBL" id="CH477267">
    <property type="protein sequence ID" value="EAT45475.1"/>
    <property type="molecule type" value="Genomic_DNA"/>
</dbReference>
<dbReference type="EMBL" id="CH477267">
    <property type="protein sequence ID" value="EAT45476.1"/>
    <property type="molecule type" value="Genomic_DNA"/>
</dbReference>
<evidence type="ECO:0000313" key="8">
    <source>
        <dbReference type="Proteomes" id="UP000682892"/>
    </source>
</evidence>
<evidence type="ECO:0000256" key="5">
    <source>
        <dbReference type="ARBA" id="ARBA00023136"/>
    </source>
</evidence>
<dbReference type="STRING" id="7159.Q17FZ6"/>
<comment type="subcellular location">
    <subcellularLocation>
        <location evidence="1 6">Membrane</location>
        <topology evidence="1 6">Multi-pass membrane protein</topology>
    </subcellularLocation>
</comment>
<dbReference type="AlphaFoldDB" id="A6KV53"/>
<dbReference type="PRINTS" id="PR00259">
    <property type="entry name" value="TMFOUR"/>
</dbReference>
<gene>
    <name evidence="7" type="ORF">AaeL_AAEL003210</name>
</gene>
<dbReference type="eggNOG" id="KOG3882">
    <property type="taxonomic scope" value="Eukaryota"/>
</dbReference>
<dbReference type="PANTHER" id="PTHR19282">
    <property type="entry name" value="TETRASPANIN"/>
    <property type="match status" value="1"/>
</dbReference>
<organism evidence="7 8">
    <name type="scientific">Aedes aegypti</name>
    <name type="common">Yellowfever mosquito</name>
    <name type="synonym">Culex aegypti</name>
    <dbReference type="NCBI Taxonomy" id="7159"/>
    <lineage>
        <taxon>Eukaryota</taxon>
        <taxon>Metazoa</taxon>
        <taxon>Ecdysozoa</taxon>
        <taxon>Arthropoda</taxon>
        <taxon>Hexapoda</taxon>
        <taxon>Insecta</taxon>
        <taxon>Pterygota</taxon>
        <taxon>Neoptera</taxon>
        <taxon>Endopterygota</taxon>
        <taxon>Diptera</taxon>
        <taxon>Nematocera</taxon>
        <taxon>Culicoidea</taxon>
        <taxon>Culicidae</taxon>
        <taxon>Culicinae</taxon>
        <taxon>Aedini</taxon>
        <taxon>Aedes</taxon>
        <taxon>Stegomyia</taxon>
    </lineage>
</organism>
<reference evidence="7" key="1">
    <citation type="submission" date="2005-10" db="EMBL/GenBank/DDBJ databases">
        <authorList>
            <person name="Loftus B.J."/>
            <person name="Nene V.M."/>
            <person name="Hannick L.I."/>
            <person name="Bidwell S."/>
            <person name="Haas B."/>
            <person name="Amedeo P."/>
            <person name="Orvis J."/>
            <person name="Wortman J.R."/>
            <person name="White O.R."/>
            <person name="Salzberg S."/>
            <person name="Shumway M."/>
            <person name="Koo H."/>
            <person name="Zhao Y."/>
            <person name="Holmes M."/>
            <person name="Miller J."/>
            <person name="Schatz M."/>
            <person name="Pop M."/>
            <person name="Pai G."/>
            <person name="Utterback T."/>
            <person name="Rogers Y.-H."/>
            <person name="Kravitz S."/>
            <person name="Fraser C.M."/>
        </authorList>
    </citation>
    <scope>NUCLEOTIDE SEQUENCE</scope>
    <source>
        <strain evidence="7">Liverpool</strain>
    </source>
</reference>
<dbReference type="Gene3D" id="1.10.1450.10">
    <property type="entry name" value="Tetraspanin"/>
    <property type="match status" value="1"/>
</dbReference>
<dbReference type="CDD" id="cd03127">
    <property type="entry name" value="tetraspanin_LEL"/>
    <property type="match status" value="1"/>
</dbReference>
<accession>A6KV53</accession>
<proteinExistence type="inferred from homology"/>
<dbReference type="Proteomes" id="UP000682892">
    <property type="component" value="Chromosome 1"/>
</dbReference>
<keyword evidence="5 6" id="KW-0472">Membrane</keyword>
<sequence length="178" mass="19522">MLRGLQRELLHDVDVSILLVFIFILELAAGISGYVLRNDTYNLVSNTLQSSMGKYGGNTSNEITYIWDEIQVDFDCCGVNNASDWGKTNDKLFNDTFLPMSCCRTTTGAIGTVRCMDPDHKETLRTTGCLNSFGSFIKAHAVSLGAAGIAIAVIQFFGVLFACYLSKQIKLQQGHTGF</sequence>
<feature type="transmembrane region" description="Helical" evidence="6">
    <location>
        <begin position="141"/>
        <end position="165"/>
    </location>
</feature>
<dbReference type="PaxDb" id="7159-AAEL003210-PE"/>
<dbReference type="HOGENOM" id="CLU_055524_12_0_1"/>
<comment type="similarity">
    <text evidence="2 6">Belongs to the tetraspanin (TM4SF) family.</text>
</comment>
<evidence type="ECO:0000256" key="1">
    <source>
        <dbReference type="ARBA" id="ARBA00004141"/>
    </source>
</evidence>
<evidence type="ECO:0000256" key="2">
    <source>
        <dbReference type="ARBA" id="ARBA00006840"/>
    </source>
</evidence>
<dbReference type="EMBL" id="CH477267">
    <property type="protein sequence ID" value="EAT45477.1"/>
    <property type="molecule type" value="Genomic_DNA"/>
</dbReference>
<dbReference type="PIRSF" id="PIRSF002419">
    <property type="entry name" value="Tetraspanin"/>
    <property type="match status" value="1"/>
</dbReference>
<name>A6KV53_AEDAE</name>
<dbReference type="Pfam" id="PF00335">
    <property type="entry name" value="Tetraspanin"/>
    <property type="match status" value="1"/>
</dbReference>
<keyword evidence="3 6" id="KW-0812">Transmembrane</keyword>
<evidence type="ECO:0000256" key="3">
    <source>
        <dbReference type="ARBA" id="ARBA00022692"/>
    </source>
</evidence>
<evidence type="ECO:0000313" key="7">
    <source>
        <dbReference type="EMBL" id="EAT45475.1"/>
    </source>
</evidence>
<dbReference type="OMA" id="SCYLAKQ"/>
<dbReference type="PANTHER" id="PTHR19282:SF456">
    <property type="entry name" value="CD63 MOLECULE"/>
    <property type="match status" value="1"/>
</dbReference>
<accession>Q17FZ6</accession>
<dbReference type="EMBL" id="CH477267">
    <property type="protein sequence ID" value="EAT45478.1"/>
    <property type="molecule type" value="Genomic_DNA"/>
</dbReference>
<keyword evidence="4 6" id="KW-1133">Transmembrane helix</keyword>
<comment type="caution">
    <text evidence="6">Lacks conserved residue(s) required for the propagation of feature annotation.</text>
</comment>
<dbReference type="InterPro" id="IPR008952">
    <property type="entry name" value="Tetraspanin_EC2_sf"/>
</dbReference>
<evidence type="ECO:0000256" key="4">
    <source>
        <dbReference type="ARBA" id="ARBA00022989"/>
    </source>
</evidence>
<dbReference type="InterPro" id="IPR018499">
    <property type="entry name" value="Tetraspanin/Peripherin"/>
</dbReference>
<evidence type="ECO:0000256" key="6">
    <source>
        <dbReference type="RuleBase" id="RU361218"/>
    </source>
</evidence>
<dbReference type="EMBL" id="CH477267">
    <property type="protein sequence ID" value="EAT45474.1"/>
    <property type="molecule type" value="Genomic_DNA"/>
</dbReference>
<dbReference type="GO" id="GO:0005886">
    <property type="term" value="C:plasma membrane"/>
    <property type="evidence" value="ECO:0007669"/>
    <property type="project" value="TreeGrafter"/>
</dbReference>